<dbReference type="InterPro" id="IPR005074">
    <property type="entry name" value="Peptidase_C39"/>
</dbReference>
<comment type="similarity">
    <text evidence="2">Belongs to the ABC transporter superfamily.</text>
</comment>
<accession>A0A2R3P748</accession>
<keyword evidence="5 6" id="KW-0472">Membrane</keyword>
<dbReference type="PROSITE" id="PS50990">
    <property type="entry name" value="PEPTIDASE_C39"/>
    <property type="match status" value="1"/>
</dbReference>
<proteinExistence type="inferred from homology"/>
<dbReference type="Proteomes" id="UP000239216">
    <property type="component" value="Chromosome"/>
</dbReference>
<dbReference type="SUPFAM" id="SSF90123">
    <property type="entry name" value="ABC transporter transmembrane region"/>
    <property type="match status" value="1"/>
</dbReference>
<gene>
    <name evidence="8" type="ORF">CG003_01390</name>
</gene>
<feature type="transmembrane region" description="Helical" evidence="6">
    <location>
        <begin position="196"/>
        <end position="220"/>
    </location>
</feature>
<evidence type="ECO:0000256" key="3">
    <source>
        <dbReference type="ARBA" id="ARBA00022692"/>
    </source>
</evidence>
<evidence type="ECO:0000256" key="4">
    <source>
        <dbReference type="ARBA" id="ARBA00022989"/>
    </source>
</evidence>
<evidence type="ECO:0000313" key="8">
    <source>
        <dbReference type="EMBL" id="AVN64318.1"/>
    </source>
</evidence>
<comment type="subcellular location">
    <subcellularLocation>
        <location evidence="1">Cell membrane</location>
        <topology evidence="1">Multi-pass membrane protein</topology>
    </subcellularLocation>
</comment>
<evidence type="ECO:0000256" key="6">
    <source>
        <dbReference type="SAM" id="Phobius"/>
    </source>
</evidence>
<keyword evidence="3 6" id="KW-0812">Transmembrane</keyword>
<reference evidence="8 9" key="1">
    <citation type="submission" date="2017-07" db="EMBL/GenBank/DDBJ databases">
        <title>Comparative genomic analysis of Mesoplasma florum.</title>
        <authorList>
            <person name="Baby V."/>
            <person name="Lachance J.-C."/>
            <person name="Gagnon J."/>
            <person name="Lucier J.-F."/>
            <person name="Matteau D."/>
            <person name="Knight T.F."/>
            <person name="Rodrigue S."/>
        </authorList>
    </citation>
    <scope>NUCLEOTIDE SEQUENCE [LARGE SCALE GENOMIC DNA]</scope>
    <source>
        <strain evidence="8 9">CnuA-2</strain>
    </source>
</reference>
<evidence type="ECO:0000256" key="1">
    <source>
        <dbReference type="ARBA" id="ARBA00004651"/>
    </source>
</evidence>
<name>A0A2R3P748_MESFO</name>
<feature type="transmembrane region" description="Helical" evidence="6">
    <location>
        <begin position="292"/>
        <end position="311"/>
    </location>
</feature>
<dbReference type="AlphaFoldDB" id="A0A2R3P748"/>
<feature type="domain" description="Peptidase C39" evidence="7">
    <location>
        <begin position="9"/>
        <end position="135"/>
    </location>
</feature>
<organism evidence="8 9">
    <name type="scientific">Mesoplasma florum</name>
    <name type="common">Acholeplasma florum</name>
    <dbReference type="NCBI Taxonomy" id="2151"/>
    <lineage>
        <taxon>Bacteria</taxon>
        <taxon>Bacillati</taxon>
        <taxon>Mycoplasmatota</taxon>
        <taxon>Mollicutes</taxon>
        <taxon>Entomoplasmatales</taxon>
        <taxon>Entomoplasmataceae</taxon>
        <taxon>Mesoplasma</taxon>
    </lineage>
</organism>
<dbReference type="Gene3D" id="3.90.70.10">
    <property type="entry name" value="Cysteine proteinases"/>
    <property type="match status" value="1"/>
</dbReference>
<feature type="transmembrane region" description="Helical" evidence="6">
    <location>
        <begin position="364"/>
        <end position="381"/>
    </location>
</feature>
<keyword evidence="4 6" id="KW-1133">Transmembrane helix</keyword>
<feature type="transmembrane region" description="Helical" evidence="6">
    <location>
        <begin position="153"/>
        <end position="176"/>
    </location>
</feature>
<dbReference type="Pfam" id="PF03412">
    <property type="entry name" value="Peptidase_C39"/>
    <property type="match status" value="1"/>
</dbReference>
<feature type="transmembrane region" description="Helical" evidence="6">
    <location>
        <begin position="269"/>
        <end position="286"/>
    </location>
</feature>
<dbReference type="GO" id="GO:0005886">
    <property type="term" value="C:plasma membrane"/>
    <property type="evidence" value="ECO:0007669"/>
    <property type="project" value="UniProtKB-SubCell"/>
</dbReference>
<evidence type="ECO:0000313" key="9">
    <source>
        <dbReference type="Proteomes" id="UP000239216"/>
    </source>
</evidence>
<dbReference type="GO" id="GO:0008233">
    <property type="term" value="F:peptidase activity"/>
    <property type="evidence" value="ECO:0007669"/>
    <property type="project" value="InterPro"/>
</dbReference>
<dbReference type="GO" id="GO:0006508">
    <property type="term" value="P:proteolysis"/>
    <property type="evidence" value="ECO:0007669"/>
    <property type="project" value="InterPro"/>
</dbReference>
<protein>
    <recommendedName>
        <fullName evidence="7">Peptidase C39 domain-containing protein</fullName>
    </recommendedName>
</protein>
<evidence type="ECO:0000259" key="7">
    <source>
        <dbReference type="PROSITE" id="PS50990"/>
    </source>
</evidence>
<dbReference type="GO" id="GO:0005524">
    <property type="term" value="F:ATP binding"/>
    <property type="evidence" value="ECO:0007669"/>
    <property type="project" value="InterPro"/>
</dbReference>
<evidence type="ECO:0000256" key="2">
    <source>
        <dbReference type="ARBA" id="ARBA00005417"/>
    </source>
</evidence>
<dbReference type="InterPro" id="IPR036640">
    <property type="entry name" value="ABC1_TM_sf"/>
</dbReference>
<evidence type="ECO:0000256" key="5">
    <source>
        <dbReference type="ARBA" id="ARBA00023136"/>
    </source>
</evidence>
<dbReference type="EMBL" id="CP022513">
    <property type="protein sequence ID" value="AVN64318.1"/>
    <property type="molecule type" value="Genomic_DNA"/>
</dbReference>
<sequence length="608" mass="72033">MIFLKLVKQTSYQDCGVACIAMMINHFYKYEIDLQQVKNYLSIHDDELSFYDVIDLASNFYLKGDAFKVEQDFLELKNKVPFLAQVINSDGLLHFVIVESILQNNLIVFDPSKEKKTMQSLPEFLKCFNSNVIIFKSNIKSFNKDFKFNFKKFLNIFNFDFILYLLINLVSTLLFILDTQFLKMFSNSLSEQTQDFLIYLFPLIILLFNILFKNISINILNKNYKKRKHFLLKKFSNLIESTNSGDLFYLYQEIKWVCQYENYSLKSSISSFISEVVSLFFIYFIIKELFLIILIADVIYILINIFINNFVKKDSFNQDKEWFIFLSNIEHVKNICAEYDMLAKLLKLEEKDKLASSKLNWIELWDKVGLVLIYIISWSLLKNGNLEFSLFFIILLFKNFSRINIFNLGQTLIWIKKYKISIIKFEKFFIEKNEVNFNEEINNILISNKQQKLELNKGLNIINFKIDLGNINKTKNDIEVDVYINNKNINSLKTSDLRKQIYYSKNFQIKFGTIFQNITTSNKNSINIFNIKEINELLNKYSIKITKLVKPETNTQIEKEIIKLLNVFYINKKVILIKNDFQILTFDEIKSILTIFTKLSNDKFLILS</sequence>